<dbReference type="GO" id="GO:0003729">
    <property type="term" value="F:mRNA binding"/>
    <property type="evidence" value="ECO:0007669"/>
    <property type="project" value="TreeGrafter"/>
</dbReference>
<dbReference type="GO" id="GO:0045727">
    <property type="term" value="P:positive regulation of translation"/>
    <property type="evidence" value="ECO:0007669"/>
    <property type="project" value="TreeGrafter"/>
</dbReference>
<comment type="caution">
    <text evidence="7">The sequence shown here is derived from an EMBL/GenBank/DDBJ whole genome shotgun (WGS) entry which is preliminary data.</text>
</comment>
<evidence type="ECO:0000313" key="7">
    <source>
        <dbReference type="EMBL" id="CAI6343172.1"/>
    </source>
</evidence>
<protein>
    <recommendedName>
        <fullName evidence="6">UPF3 domain-containing protein</fullName>
    </recommendedName>
</protein>
<reference evidence="7 8" key="1">
    <citation type="submission" date="2023-01" db="EMBL/GenBank/DDBJ databases">
        <authorList>
            <person name="Whitehead M."/>
        </authorList>
    </citation>
    <scope>NUCLEOTIDE SEQUENCE [LARGE SCALE GENOMIC DNA]</scope>
</reference>
<dbReference type="CDD" id="cd12455">
    <property type="entry name" value="RRM_like_Smg4_UPF3"/>
    <property type="match status" value="1"/>
</dbReference>
<dbReference type="PANTHER" id="PTHR13112:SF0">
    <property type="entry name" value="FI21285P1"/>
    <property type="match status" value="1"/>
</dbReference>
<evidence type="ECO:0000256" key="1">
    <source>
        <dbReference type="ARBA" id="ARBA00004123"/>
    </source>
</evidence>
<evidence type="ECO:0000256" key="4">
    <source>
        <dbReference type="ARBA" id="ARBA00023242"/>
    </source>
</evidence>
<dbReference type="EMBL" id="CARXXK010000001">
    <property type="protein sequence ID" value="CAI6343172.1"/>
    <property type="molecule type" value="Genomic_DNA"/>
</dbReference>
<organism evidence="7 8">
    <name type="scientific">Macrosiphum euphorbiae</name>
    <name type="common">potato aphid</name>
    <dbReference type="NCBI Taxonomy" id="13131"/>
    <lineage>
        <taxon>Eukaryota</taxon>
        <taxon>Metazoa</taxon>
        <taxon>Ecdysozoa</taxon>
        <taxon>Arthropoda</taxon>
        <taxon>Hexapoda</taxon>
        <taxon>Insecta</taxon>
        <taxon>Pterygota</taxon>
        <taxon>Neoptera</taxon>
        <taxon>Paraneoptera</taxon>
        <taxon>Hemiptera</taxon>
        <taxon>Sternorrhyncha</taxon>
        <taxon>Aphidomorpha</taxon>
        <taxon>Aphidoidea</taxon>
        <taxon>Aphididae</taxon>
        <taxon>Macrosiphini</taxon>
        <taxon>Macrosiphum</taxon>
    </lineage>
</organism>
<feature type="domain" description="UPF3" evidence="6">
    <location>
        <begin position="40"/>
        <end position="195"/>
    </location>
</feature>
<evidence type="ECO:0000256" key="3">
    <source>
        <dbReference type="ARBA" id="ARBA00023161"/>
    </source>
</evidence>
<dbReference type="GO" id="GO:0005737">
    <property type="term" value="C:cytoplasm"/>
    <property type="evidence" value="ECO:0007669"/>
    <property type="project" value="TreeGrafter"/>
</dbReference>
<feature type="region of interest" description="Disordered" evidence="5">
    <location>
        <begin position="339"/>
        <end position="395"/>
    </location>
</feature>
<dbReference type="PANTHER" id="PTHR13112">
    <property type="entry name" value="UPF3 REGULATOR OF NONSENSE TRANSCRIPTS-LIKE PROTEIN"/>
    <property type="match status" value="1"/>
</dbReference>
<proteinExistence type="inferred from homology"/>
<name>A0AAV0VJN1_9HEMI</name>
<dbReference type="InterPro" id="IPR012677">
    <property type="entry name" value="Nucleotide-bd_a/b_plait_sf"/>
</dbReference>
<feature type="region of interest" description="Disordered" evidence="5">
    <location>
        <begin position="433"/>
        <end position="452"/>
    </location>
</feature>
<evidence type="ECO:0000256" key="5">
    <source>
        <dbReference type="SAM" id="MobiDB-lite"/>
    </source>
</evidence>
<dbReference type="InterPro" id="IPR039722">
    <property type="entry name" value="Upf3"/>
</dbReference>
<dbReference type="InterPro" id="IPR005120">
    <property type="entry name" value="UPF3_dom"/>
</dbReference>
<comment type="similarity">
    <text evidence="2">Belongs to the RENT3 family.</text>
</comment>
<dbReference type="GO" id="GO:0005730">
    <property type="term" value="C:nucleolus"/>
    <property type="evidence" value="ECO:0007669"/>
    <property type="project" value="TreeGrafter"/>
</dbReference>
<sequence>MIKENTEVIKPPEKVDDFLLSLFKALDRQKSKDDRKIVEKKVVVRRLPPTMTEERFLNEVSPLPEFNYMYFIPGDLHAVPFHHSRVYINFLKEDDMYMFTDKFDGYVFVDDTGDEYPATVELAPYQRIPKKKLDKDANWGKIHENPVFLEFKRNFEQKTIDTTLKTTQHFFESVEDKSQEQDLSTPLLEYLAKQNDKQRVRVNQRDERRKKVFIRKQEKEDVWRHKKVEKEIFIKPKQITKSSIISKRVIDEKPVKDTSQKKIIKSHKDDTGYIVEKNKYYDENHKVKSEETKVDEVKKIEIKIKTTKLNSPLKCFDNDLKEDITSKPEKMNVDISKEDNDIKKKSETLRPGHSEIKTSVSTKHNKWHDDKEIVESGETENYKKHRSDTDKRFPYNKRIDNRRQESKTDRRIRNKDRPAIEIYRPGMGRLSKLKAENDSIEPEANKQHLNYT</sequence>
<dbReference type="Proteomes" id="UP001160148">
    <property type="component" value="Unassembled WGS sequence"/>
</dbReference>
<keyword evidence="3" id="KW-0866">Nonsense-mediated mRNA decay</keyword>
<keyword evidence="4" id="KW-0539">Nucleus</keyword>
<dbReference type="SUPFAM" id="SSF54928">
    <property type="entry name" value="RNA-binding domain, RBD"/>
    <property type="match status" value="1"/>
</dbReference>
<gene>
    <name evidence="7" type="ORF">MEUPH1_LOCUS471</name>
</gene>
<dbReference type="Gene3D" id="3.30.70.330">
    <property type="match status" value="1"/>
</dbReference>
<comment type="subcellular location">
    <subcellularLocation>
        <location evidence="1">Nucleus</location>
    </subcellularLocation>
</comment>
<dbReference type="GO" id="GO:0000184">
    <property type="term" value="P:nuclear-transcribed mRNA catabolic process, nonsense-mediated decay"/>
    <property type="evidence" value="ECO:0007669"/>
    <property type="project" value="UniProtKB-KW"/>
</dbReference>
<feature type="compositionally biased region" description="Basic and acidic residues" evidence="5">
    <location>
        <begin position="339"/>
        <end position="356"/>
    </location>
</feature>
<dbReference type="AlphaFoldDB" id="A0AAV0VJN1"/>
<dbReference type="Pfam" id="PF03467">
    <property type="entry name" value="Smg4_UPF3"/>
    <property type="match status" value="1"/>
</dbReference>
<evidence type="ECO:0000256" key="2">
    <source>
        <dbReference type="ARBA" id="ARBA00005991"/>
    </source>
</evidence>
<accession>A0AAV0VJN1</accession>
<evidence type="ECO:0000313" key="8">
    <source>
        <dbReference type="Proteomes" id="UP001160148"/>
    </source>
</evidence>
<dbReference type="InterPro" id="IPR035979">
    <property type="entry name" value="RBD_domain_sf"/>
</dbReference>
<evidence type="ECO:0000259" key="6">
    <source>
        <dbReference type="Pfam" id="PF03467"/>
    </source>
</evidence>
<keyword evidence="8" id="KW-1185">Reference proteome</keyword>